<dbReference type="EMBL" id="JBHUMX010000045">
    <property type="protein sequence ID" value="MFD2630646.1"/>
    <property type="molecule type" value="Genomic_DNA"/>
</dbReference>
<dbReference type="InterPro" id="IPR052527">
    <property type="entry name" value="Metal_cation-efflux_comp"/>
</dbReference>
<dbReference type="GO" id="GO:0032259">
    <property type="term" value="P:methylation"/>
    <property type="evidence" value="ECO:0007669"/>
    <property type="project" value="UniProtKB-KW"/>
</dbReference>
<keyword evidence="2 5" id="KW-0812">Transmembrane</keyword>
<sequence>MLPPLLWFIFIFLVVQRLLEIAVAKRNERWLKARGGIESGEEHYKWFIIVHTLFFFSILLEVMAKNEVVQNPGILLIVLFLLTQAFRVWCISSLGRFWNTKIIVAPNFPLIKAGPYKYIDHPNYIVVGIELFIIPVMFQAYLTSVIFPILHILLLFIRIPAEERALKDPTYIE</sequence>
<feature type="transmembrane region" description="Helical" evidence="5">
    <location>
        <begin position="124"/>
        <end position="157"/>
    </location>
</feature>
<evidence type="ECO:0000256" key="2">
    <source>
        <dbReference type="ARBA" id="ARBA00022692"/>
    </source>
</evidence>
<dbReference type="GO" id="GO:0008168">
    <property type="term" value="F:methyltransferase activity"/>
    <property type="evidence" value="ECO:0007669"/>
    <property type="project" value="UniProtKB-KW"/>
</dbReference>
<dbReference type="Pfam" id="PF04140">
    <property type="entry name" value="ICMT"/>
    <property type="match status" value="1"/>
</dbReference>
<feature type="transmembrane region" description="Helical" evidence="5">
    <location>
        <begin position="74"/>
        <end position="98"/>
    </location>
</feature>
<comment type="caution">
    <text evidence="6">The sequence shown here is derived from an EMBL/GenBank/DDBJ whole genome shotgun (WGS) entry which is preliminary data.</text>
</comment>
<evidence type="ECO:0000256" key="4">
    <source>
        <dbReference type="ARBA" id="ARBA00023136"/>
    </source>
</evidence>
<comment type="subcellular location">
    <subcellularLocation>
        <location evidence="1">Membrane</location>
        <topology evidence="1">Multi-pass membrane protein</topology>
    </subcellularLocation>
</comment>
<evidence type="ECO:0000256" key="3">
    <source>
        <dbReference type="ARBA" id="ARBA00022989"/>
    </source>
</evidence>
<keyword evidence="6" id="KW-0808">Transferase</keyword>
<keyword evidence="4 5" id="KW-0472">Membrane</keyword>
<protein>
    <submittedName>
        <fullName evidence="6">Isoprenylcysteine carboxyl methyltransferase family protein</fullName>
    </submittedName>
</protein>
<proteinExistence type="predicted"/>
<dbReference type="PANTHER" id="PTHR43847:SF1">
    <property type="entry name" value="BLL3993 PROTEIN"/>
    <property type="match status" value="1"/>
</dbReference>
<dbReference type="Gene3D" id="1.20.120.1630">
    <property type="match status" value="1"/>
</dbReference>
<dbReference type="PANTHER" id="PTHR43847">
    <property type="entry name" value="BLL3993 PROTEIN"/>
    <property type="match status" value="1"/>
</dbReference>
<dbReference type="Proteomes" id="UP001597451">
    <property type="component" value="Unassembled WGS sequence"/>
</dbReference>
<keyword evidence="6" id="KW-0489">Methyltransferase</keyword>
<keyword evidence="7" id="KW-1185">Reference proteome</keyword>
<reference evidence="7" key="1">
    <citation type="journal article" date="2019" name="Int. J. Syst. Evol. Microbiol.">
        <title>The Global Catalogue of Microorganisms (GCM) 10K type strain sequencing project: providing services to taxonomists for standard genome sequencing and annotation.</title>
        <authorList>
            <consortium name="The Broad Institute Genomics Platform"/>
            <consortium name="The Broad Institute Genome Sequencing Center for Infectious Disease"/>
            <person name="Wu L."/>
            <person name="Ma J."/>
        </authorList>
    </citation>
    <scope>NUCLEOTIDE SEQUENCE [LARGE SCALE GENOMIC DNA]</scope>
    <source>
        <strain evidence="7">TISTR 1858</strain>
    </source>
</reference>
<organism evidence="6 7">
    <name type="scientific">Oceanobacillus kapialis</name>
    <dbReference type="NCBI Taxonomy" id="481353"/>
    <lineage>
        <taxon>Bacteria</taxon>
        <taxon>Bacillati</taxon>
        <taxon>Bacillota</taxon>
        <taxon>Bacilli</taxon>
        <taxon>Bacillales</taxon>
        <taxon>Bacillaceae</taxon>
        <taxon>Oceanobacillus</taxon>
    </lineage>
</organism>
<keyword evidence="3 5" id="KW-1133">Transmembrane helix</keyword>
<feature type="transmembrane region" description="Helical" evidence="5">
    <location>
        <begin position="44"/>
        <end position="62"/>
    </location>
</feature>
<evidence type="ECO:0000313" key="7">
    <source>
        <dbReference type="Proteomes" id="UP001597451"/>
    </source>
</evidence>
<evidence type="ECO:0000256" key="5">
    <source>
        <dbReference type="SAM" id="Phobius"/>
    </source>
</evidence>
<name>A0ABW5Q5J1_9BACI</name>
<dbReference type="InterPro" id="IPR007269">
    <property type="entry name" value="ICMT_MeTrfase"/>
</dbReference>
<evidence type="ECO:0000313" key="6">
    <source>
        <dbReference type="EMBL" id="MFD2630646.1"/>
    </source>
</evidence>
<dbReference type="RefSeq" id="WP_379564099.1">
    <property type="nucleotide sequence ID" value="NZ_JBHUMX010000045.1"/>
</dbReference>
<gene>
    <name evidence="6" type="ORF">ACFSUN_17905</name>
</gene>
<evidence type="ECO:0000256" key="1">
    <source>
        <dbReference type="ARBA" id="ARBA00004141"/>
    </source>
</evidence>
<accession>A0ABW5Q5J1</accession>